<dbReference type="Gramene" id="MELO3C026314.2.1">
    <property type="protein sequence ID" value="MELO3C026314.2.1"/>
    <property type="gene ID" value="MELO3C026314.2"/>
</dbReference>
<accession>A0A9I9DZK0</accession>
<evidence type="ECO:0000256" key="4">
    <source>
        <dbReference type="ARBA" id="ARBA00022989"/>
    </source>
</evidence>
<keyword evidence="3 6" id="KW-0812">Transmembrane</keyword>
<proteinExistence type="inferred from homology"/>
<feature type="transmembrane region" description="Helical" evidence="6">
    <location>
        <begin position="248"/>
        <end position="266"/>
    </location>
</feature>
<reference evidence="7" key="1">
    <citation type="submission" date="2023-03" db="UniProtKB">
        <authorList>
            <consortium name="EnsemblPlants"/>
        </authorList>
    </citation>
    <scope>IDENTIFICATION</scope>
</reference>
<comment type="similarity">
    <text evidence="2">Belongs to the TMEM14 family.</text>
</comment>
<organism evidence="7">
    <name type="scientific">Cucumis melo</name>
    <name type="common">Muskmelon</name>
    <dbReference type="NCBI Taxonomy" id="3656"/>
    <lineage>
        <taxon>Eukaryota</taxon>
        <taxon>Viridiplantae</taxon>
        <taxon>Streptophyta</taxon>
        <taxon>Embryophyta</taxon>
        <taxon>Tracheophyta</taxon>
        <taxon>Spermatophyta</taxon>
        <taxon>Magnoliopsida</taxon>
        <taxon>eudicotyledons</taxon>
        <taxon>Gunneridae</taxon>
        <taxon>Pentapetalae</taxon>
        <taxon>rosids</taxon>
        <taxon>fabids</taxon>
        <taxon>Cucurbitales</taxon>
        <taxon>Cucurbitaceae</taxon>
        <taxon>Benincaseae</taxon>
        <taxon>Cucumis</taxon>
    </lineage>
</organism>
<sequence length="314" mass="34629">MKKYLRLSFTVNKKKIVYIFLFQFNCFNFQPSEKREGDPDFSEVSPQFLHIVPSYIHLLEFSLDFLVHTSYPFLLLSLFRSNMAATASQFSCLCAINRGFRLQHRRPFLASRPSLSFPKFSIVMSVEGSGSNAADSQTKTTLSYATDVSESQVATNSYPDVEKSPDVGNLENEKLQEPGGVGAVPKRTAKIHDFCFGIPFGGIVLSGGLISFIFSRNPSAFSSLVSGGALLALSTLSLKIWRQGKSSFPFILGQAVFTASFFWNSYQTYLLTKNVFPTAIYAALSAAMLCFYLYVVISGGNPPPKKLKPSPSAA</sequence>
<keyword evidence="5 6" id="KW-0472">Membrane</keyword>
<dbReference type="GO" id="GO:0015245">
    <property type="term" value="F:fatty acid transmembrane transporter activity"/>
    <property type="evidence" value="ECO:0007669"/>
    <property type="project" value="TreeGrafter"/>
</dbReference>
<evidence type="ECO:0000256" key="5">
    <source>
        <dbReference type="ARBA" id="ARBA00023136"/>
    </source>
</evidence>
<dbReference type="PANTHER" id="PTHR12668:SF48">
    <property type="entry name" value="PROTEIN FATTY ACID EXPORT 1, CHLOROPLASTIC"/>
    <property type="match status" value="1"/>
</dbReference>
<dbReference type="AlphaFoldDB" id="A0A9I9DZK0"/>
<dbReference type="Gene3D" id="1.10.10.1740">
    <property type="entry name" value="Transmembrane protein 14-like"/>
    <property type="match status" value="1"/>
</dbReference>
<evidence type="ECO:0000256" key="3">
    <source>
        <dbReference type="ARBA" id="ARBA00022692"/>
    </source>
</evidence>
<feature type="transmembrane region" description="Helical" evidence="6">
    <location>
        <begin position="278"/>
        <end position="297"/>
    </location>
</feature>
<keyword evidence="4 6" id="KW-1133">Transmembrane helix</keyword>
<dbReference type="InterPro" id="IPR044890">
    <property type="entry name" value="TMEM14_sf"/>
</dbReference>
<dbReference type="PANTHER" id="PTHR12668">
    <property type="entry name" value="TRANSMEMBRANE PROTEIN 14, 15"/>
    <property type="match status" value="1"/>
</dbReference>
<feature type="transmembrane region" description="Helical" evidence="6">
    <location>
        <begin position="220"/>
        <end position="241"/>
    </location>
</feature>
<evidence type="ECO:0000313" key="7">
    <source>
        <dbReference type="EnsemblPlants" id="MELO3C026314.2.1"/>
    </source>
</evidence>
<dbReference type="Pfam" id="PF03647">
    <property type="entry name" value="Tmemb_14"/>
    <property type="match status" value="1"/>
</dbReference>
<name>A0A9I9DZK0_CUCME</name>
<dbReference type="InterPro" id="IPR005349">
    <property type="entry name" value="TMEM14"/>
</dbReference>
<feature type="transmembrane region" description="Helical" evidence="6">
    <location>
        <begin position="194"/>
        <end position="214"/>
    </location>
</feature>
<evidence type="ECO:0000256" key="2">
    <source>
        <dbReference type="ARBA" id="ARBA00007590"/>
    </source>
</evidence>
<dbReference type="EnsemblPlants" id="MELO3C026314.2.1">
    <property type="protein sequence ID" value="MELO3C026314.2.1"/>
    <property type="gene ID" value="MELO3C026314.2"/>
</dbReference>
<protein>
    <recommendedName>
        <fullName evidence="8">Protein FATTY ACID EXPORT 1, chloroplastic</fullName>
    </recommendedName>
</protein>
<comment type="subcellular location">
    <subcellularLocation>
        <location evidence="1">Membrane</location>
    </subcellularLocation>
</comment>
<dbReference type="GO" id="GO:0009706">
    <property type="term" value="C:chloroplast inner membrane"/>
    <property type="evidence" value="ECO:0007669"/>
    <property type="project" value="TreeGrafter"/>
</dbReference>
<evidence type="ECO:0000256" key="6">
    <source>
        <dbReference type="SAM" id="Phobius"/>
    </source>
</evidence>
<evidence type="ECO:0000256" key="1">
    <source>
        <dbReference type="ARBA" id="ARBA00004370"/>
    </source>
</evidence>
<evidence type="ECO:0008006" key="8">
    <source>
        <dbReference type="Google" id="ProtNLM"/>
    </source>
</evidence>